<keyword evidence="3" id="KW-0520">NAD</keyword>
<evidence type="ECO:0000313" key="8">
    <source>
        <dbReference type="Proteomes" id="UP000523079"/>
    </source>
</evidence>
<evidence type="ECO:0000256" key="1">
    <source>
        <dbReference type="ARBA" id="ARBA00009080"/>
    </source>
</evidence>
<feature type="domain" description="6-phosphogluconate dehydrogenase NADP-binding" evidence="5">
    <location>
        <begin position="2"/>
        <end position="159"/>
    </location>
</feature>
<dbReference type="GO" id="GO:0050661">
    <property type="term" value="F:NADP binding"/>
    <property type="evidence" value="ECO:0007669"/>
    <property type="project" value="InterPro"/>
</dbReference>
<dbReference type="InterPro" id="IPR015815">
    <property type="entry name" value="HIBADH-related"/>
</dbReference>
<comment type="caution">
    <text evidence="7">The sequence shown here is derived from an EMBL/GenBank/DDBJ whole genome shotgun (WGS) entry which is preliminary data.</text>
</comment>
<feature type="domain" description="3-hydroxyisobutyrate dehydrogenase-like NAD-binding" evidence="6">
    <location>
        <begin position="163"/>
        <end position="279"/>
    </location>
</feature>
<evidence type="ECO:0000256" key="3">
    <source>
        <dbReference type="ARBA" id="ARBA00023027"/>
    </source>
</evidence>
<dbReference type="InterPro" id="IPR029154">
    <property type="entry name" value="HIBADH-like_NADP-bd"/>
</dbReference>
<dbReference type="PANTHER" id="PTHR43580">
    <property type="entry name" value="OXIDOREDUCTASE GLYR1-RELATED"/>
    <property type="match status" value="1"/>
</dbReference>
<dbReference type="InterPro" id="IPR013328">
    <property type="entry name" value="6PGD_dom2"/>
</dbReference>
<dbReference type="Gene3D" id="3.40.50.720">
    <property type="entry name" value="NAD(P)-binding Rossmann-like Domain"/>
    <property type="match status" value="1"/>
</dbReference>
<dbReference type="RefSeq" id="WP_220484066.1">
    <property type="nucleotide sequence ID" value="NZ_JACGWT010000005.1"/>
</dbReference>
<dbReference type="Pfam" id="PF03446">
    <property type="entry name" value="NAD_binding_2"/>
    <property type="match status" value="1"/>
</dbReference>
<keyword evidence="8" id="KW-1185">Reference proteome</keyword>
<dbReference type="SUPFAM" id="SSF48179">
    <property type="entry name" value="6-phosphogluconate dehydrogenase C-terminal domain-like"/>
    <property type="match status" value="1"/>
</dbReference>
<protein>
    <submittedName>
        <fullName evidence="7">3-hydroxyisobutyrate dehydrogenase</fullName>
        <ecNumber evidence="7">1.1.1.31</ecNumber>
    </submittedName>
</protein>
<name>A0A7W3P770_9ACTN</name>
<comment type="similarity">
    <text evidence="1">Belongs to the HIBADH-related family.</text>
</comment>
<organism evidence="7 8">
    <name type="scientific">Microlunatus kandeliicorticis</name>
    <dbReference type="NCBI Taxonomy" id="1759536"/>
    <lineage>
        <taxon>Bacteria</taxon>
        <taxon>Bacillati</taxon>
        <taxon>Actinomycetota</taxon>
        <taxon>Actinomycetes</taxon>
        <taxon>Propionibacteriales</taxon>
        <taxon>Propionibacteriaceae</taxon>
        <taxon>Microlunatus</taxon>
    </lineage>
</organism>
<dbReference type="GO" id="GO:0008442">
    <property type="term" value="F:3-hydroxyisobutyrate dehydrogenase activity"/>
    <property type="evidence" value="ECO:0007669"/>
    <property type="project" value="UniProtKB-EC"/>
</dbReference>
<dbReference type="Pfam" id="PF14833">
    <property type="entry name" value="NAD_binding_11"/>
    <property type="match status" value="1"/>
</dbReference>
<dbReference type="EMBL" id="JACGWT010000005">
    <property type="protein sequence ID" value="MBA8795719.1"/>
    <property type="molecule type" value="Genomic_DNA"/>
</dbReference>
<proteinExistence type="inferred from homology"/>
<dbReference type="GO" id="GO:0051287">
    <property type="term" value="F:NAD binding"/>
    <property type="evidence" value="ECO:0007669"/>
    <property type="project" value="InterPro"/>
</dbReference>
<dbReference type="InterPro" id="IPR036291">
    <property type="entry name" value="NAD(P)-bd_dom_sf"/>
</dbReference>
<dbReference type="InterPro" id="IPR006115">
    <property type="entry name" value="6PGDH_NADP-bd"/>
</dbReference>
<evidence type="ECO:0000313" key="7">
    <source>
        <dbReference type="EMBL" id="MBA8795719.1"/>
    </source>
</evidence>
<dbReference type="PANTHER" id="PTHR43580:SF2">
    <property type="entry name" value="CYTOKINE-LIKE NUCLEAR FACTOR N-PAC"/>
    <property type="match status" value="1"/>
</dbReference>
<evidence type="ECO:0000259" key="5">
    <source>
        <dbReference type="Pfam" id="PF03446"/>
    </source>
</evidence>
<reference evidence="7 8" key="1">
    <citation type="submission" date="2020-07" db="EMBL/GenBank/DDBJ databases">
        <title>Sequencing the genomes of 1000 actinobacteria strains.</title>
        <authorList>
            <person name="Klenk H.-P."/>
        </authorList>
    </citation>
    <scope>NUCLEOTIDE SEQUENCE [LARGE SCALE GENOMIC DNA]</scope>
    <source>
        <strain evidence="7 8">DSM 100723</strain>
    </source>
</reference>
<keyword evidence="2 7" id="KW-0560">Oxidoreductase</keyword>
<feature type="active site" evidence="4">
    <location>
        <position position="169"/>
    </location>
</feature>
<evidence type="ECO:0000256" key="2">
    <source>
        <dbReference type="ARBA" id="ARBA00023002"/>
    </source>
</evidence>
<dbReference type="EC" id="1.1.1.31" evidence="7"/>
<accession>A0A7W3P770</accession>
<dbReference type="PIRSF" id="PIRSF000103">
    <property type="entry name" value="HIBADH"/>
    <property type="match status" value="1"/>
</dbReference>
<sequence>MKVAILGTGLMGYGMAEVLAGTDGIELTAWNRSRDKAAPLADAGAAVADDPASAVAGAEVVITMLFDTDAVLDVMERARPSLPDGVVWLQTSTVGLEGSDRIAAWAAEHGVALLDAPVLGTKKPAAEGALVVLASGDPALADRARPVLDAIGSRTVWVGDRPGPASALKLAANAWVLTLTTGTAQSIALAQALGLDGRLFLDAIQGTATDSPYAHVKGGAILSGDFTASFPVEGGLKDLGLIRAAAEGRIDAGVVDAVRGAFQRAADGGHGDDDLAGVYHGLTRGEG</sequence>
<evidence type="ECO:0000256" key="4">
    <source>
        <dbReference type="PIRSR" id="PIRSR000103-1"/>
    </source>
</evidence>
<dbReference type="InterPro" id="IPR051265">
    <property type="entry name" value="HIBADH-related_NP60_sf"/>
</dbReference>
<dbReference type="Gene3D" id="1.10.1040.10">
    <property type="entry name" value="N-(1-d-carboxylethyl)-l-norvaline Dehydrogenase, domain 2"/>
    <property type="match status" value="1"/>
</dbReference>
<dbReference type="SUPFAM" id="SSF51735">
    <property type="entry name" value="NAD(P)-binding Rossmann-fold domains"/>
    <property type="match status" value="1"/>
</dbReference>
<dbReference type="AlphaFoldDB" id="A0A7W3P770"/>
<dbReference type="Proteomes" id="UP000523079">
    <property type="component" value="Unassembled WGS sequence"/>
</dbReference>
<gene>
    <name evidence="7" type="ORF">FHX74_003355</name>
</gene>
<evidence type="ECO:0000259" key="6">
    <source>
        <dbReference type="Pfam" id="PF14833"/>
    </source>
</evidence>
<dbReference type="InterPro" id="IPR008927">
    <property type="entry name" value="6-PGluconate_DH-like_C_sf"/>
</dbReference>